<dbReference type="OrthoDB" id="9808130at2"/>
<dbReference type="Proteomes" id="UP000072421">
    <property type="component" value="Chromosome"/>
</dbReference>
<dbReference type="SUPFAM" id="SSF54909">
    <property type="entry name" value="Dimeric alpha+beta barrel"/>
    <property type="match status" value="1"/>
</dbReference>
<dbReference type="PROSITE" id="PS51502">
    <property type="entry name" value="S_R_A_B_BARREL"/>
    <property type="match status" value="1"/>
</dbReference>
<gene>
    <name evidence="2" type="ORF">CFter6_2255</name>
</gene>
<dbReference type="Gene3D" id="3.30.70.100">
    <property type="match status" value="1"/>
</dbReference>
<organism evidence="2">
    <name type="scientific">Collimonas fungivorans</name>
    <dbReference type="NCBI Taxonomy" id="158899"/>
    <lineage>
        <taxon>Bacteria</taxon>
        <taxon>Pseudomonadati</taxon>
        <taxon>Pseudomonadota</taxon>
        <taxon>Betaproteobacteria</taxon>
        <taxon>Burkholderiales</taxon>
        <taxon>Oxalobacteraceae</taxon>
        <taxon>Collimonas</taxon>
    </lineage>
</organism>
<dbReference type="PATRIC" id="fig|158899.10.peg.2252"/>
<evidence type="ECO:0000313" key="2">
    <source>
        <dbReference type="EMBL" id="AMO94942.1"/>
    </source>
</evidence>
<evidence type="ECO:0000313" key="3">
    <source>
        <dbReference type="Proteomes" id="UP000072421"/>
    </source>
</evidence>
<proteinExistence type="predicted"/>
<dbReference type="Pfam" id="PF07876">
    <property type="entry name" value="Dabb"/>
    <property type="match status" value="1"/>
</dbReference>
<dbReference type="PANTHER" id="PTHR37832:SF1">
    <property type="entry name" value="STRESS-RESPONSE A_B BARREL DOMAIN-CONTAINING PROTEIN"/>
    <property type="match status" value="1"/>
</dbReference>
<reference evidence="2 3" key="1">
    <citation type="submission" date="2015-11" db="EMBL/GenBank/DDBJ databases">
        <title>Exploring the genomic traits of fungus-feeding bacterial genus Collimonas.</title>
        <authorList>
            <person name="Song C."/>
            <person name="Schmidt R."/>
            <person name="de Jager V."/>
            <person name="Krzyzanowska D."/>
            <person name="Jongedijk E."/>
            <person name="Cankar K."/>
            <person name="Beekwilder J."/>
            <person name="van Veen A."/>
            <person name="de Boer W."/>
            <person name="van Veen J.A."/>
            <person name="Garbeva P."/>
        </authorList>
    </citation>
    <scope>NUCLEOTIDE SEQUENCE [LARGE SCALE GENOMIC DNA]</scope>
    <source>
        <strain evidence="2 3">Ter6</strain>
    </source>
</reference>
<dbReference type="InterPro" id="IPR013097">
    <property type="entry name" value="Dabb"/>
</dbReference>
<dbReference type="AlphaFoldDB" id="A0A127PAV4"/>
<dbReference type="RefSeq" id="WP_061539869.1">
    <property type="nucleotide sequence ID" value="NZ_CP013232.1"/>
</dbReference>
<name>A0A127PAV4_9BURK</name>
<dbReference type="EMBL" id="CP013232">
    <property type="protein sequence ID" value="AMO94942.1"/>
    <property type="molecule type" value="Genomic_DNA"/>
</dbReference>
<sequence length="103" mass="11193">MSATLKHIVFWKLKEHAEGADKASNALQLKALLDSCAGIVPGMLRFETAIAQPGLEATYDVVLNSEFASAAALEAYQNHPAHVAIKPFFGAVRESRQCMDYLS</sequence>
<dbReference type="SMART" id="SM00886">
    <property type="entry name" value="Dabb"/>
    <property type="match status" value="1"/>
</dbReference>
<feature type="domain" description="Stress-response A/B barrel" evidence="1">
    <location>
        <begin position="5"/>
        <end position="101"/>
    </location>
</feature>
<evidence type="ECO:0000259" key="1">
    <source>
        <dbReference type="PROSITE" id="PS51502"/>
    </source>
</evidence>
<accession>A0A127PAV4</accession>
<protein>
    <submittedName>
        <fullName evidence="2">Stress responsive A/B Barrel domain protein</fullName>
    </submittedName>
</protein>
<dbReference type="InterPro" id="IPR011008">
    <property type="entry name" value="Dimeric_a/b-barrel"/>
</dbReference>
<dbReference type="PANTHER" id="PTHR37832">
    <property type="entry name" value="BLL2683 PROTEIN"/>
    <property type="match status" value="1"/>
</dbReference>